<dbReference type="KEGG" id="ckr:CKR_1967"/>
<dbReference type="Proteomes" id="UP000007969">
    <property type="component" value="Chromosome"/>
</dbReference>
<dbReference type="AlphaFoldDB" id="B9E3E3"/>
<gene>
    <name evidence="3" type="ordered locus">CKR_1967</name>
</gene>
<feature type="transmembrane region" description="Helical" evidence="1">
    <location>
        <begin position="12"/>
        <end position="34"/>
    </location>
</feature>
<dbReference type="Pfam" id="PF05569">
    <property type="entry name" value="Peptidase_M56"/>
    <property type="match status" value="1"/>
</dbReference>
<keyword evidence="1" id="KW-1133">Transmembrane helix</keyword>
<feature type="domain" description="Peptidase M56" evidence="2">
    <location>
        <begin position="13"/>
        <end position="323"/>
    </location>
</feature>
<sequence>MIYMNLSSIFKMIILSSVIGSVIAIIIFVIKGVFKNRLNAFWQYYIWFLLIIRLIIPTGFETPLSKFNNIEFAAEKIQSHSNSSKTTNDLESVSEINLQNVSEVSGLKLNEEGSLKETVSKDFNYYFNIASIIWVSGAVFAFLIILFINCIFIFKVYKQPFCEDKDTLKVLEKCKSIMNISRDIPIICDRYVKVPSLFGNIKPKILISSDFIHRLSVEQKKYIFLHELSHFKRKDIFISWIMLFCGILNWFNPIIWFFLHKMWEDCELACDAYVLSHLKEKEQGEYGKTIIDMAKFVSDIKYIPGATGIIKGNSNIKRRIIMMKKFKKSPYKWSIAVICILIAVCITGITNAPIKAAVLKNEGELLQKEQSNIDYVNIVEGFLPANSQIVTSGNTKEEENILLKDLDNDGQREIITAYKSSGQPISEDEKINLLVLKKVGEKWFKALDESGQGFKLDLVLTADIDGDGREEVLLSRRIEGTAGEIFVYQWNNNVLSKVSDEGVYYSKLDIVDVPGKDIKDIAVWQHDTGDAYMIDILKWNGKIFVPEKIDCPDYFKQSVVPYYEQKVKEMPGAGFYWYYLAEAQLKSADKKGALKSAEKGLKLDTGYPPKEYFNEIKEKASK</sequence>
<dbReference type="HOGENOM" id="CLU_422561_0_0_9"/>
<dbReference type="PANTHER" id="PTHR34978">
    <property type="entry name" value="POSSIBLE SENSOR-TRANSDUCER PROTEIN BLAR"/>
    <property type="match status" value="1"/>
</dbReference>
<dbReference type="PANTHER" id="PTHR34978:SF3">
    <property type="entry name" value="SLR0241 PROTEIN"/>
    <property type="match status" value="1"/>
</dbReference>
<keyword evidence="1" id="KW-0472">Membrane</keyword>
<feature type="transmembrane region" description="Helical" evidence="1">
    <location>
        <begin position="331"/>
        <end position="350"/>
    </location>
</feature>
<evidence type="ECO:0000313" key="4">
    <source>
        <dbReference type="Proteomes" id="UP000007969"/>
    </source>
</evidence>
<accession>B9E3E3</accession>
<feature type="transmembrane region" description="Helical" evidence="1">
    <location>
        <begin position="237"/>
        <end position="259"/>
    </location>
</feature>
<dbReference type="CDD" id="cd07341">
    <property type="entry name" value="M56_BlaR1_MecR1_like"/>
    <property type="match status" value="1"/>
</dbReference>
<organism evidence="3 4">
    <name type="scientific">Clostridium kluyveri (strain NBRC 12016)</name>
    <dbReference type="NCBI Taxonomy" id="583346"/>
    <lineage>
        <taxon>Bacteria</taxon>
        <taxon>Bacillati</taxon>
        <taxon>Bacillota</taxon>
        <taxon>Clostridia</taxon>
        <taxon>Eubacteriales</taxon>
        <taxon>Clostridiaceae</taxon>
        <taxon>Clostridium</taxon>
    </lineage>
</organism>
<dbReference type="SUPFAM" id="SSF69318">
    <property type="entry name" value="Integrin alpha N-terminal domain"/>
    <property type="match status" value="1"/>
</dbReference>
<reference evidence="4" key="1">
    <citation type="submission" date="2005-09" db="EMBL/GenBank/DDBJ databases">
        <title>Complete genome sequence of Clostridium kluyveri and comparative genomics of Clostridia species.</title>
        <authorList>
            <person name="Inui M."/>
            <person name="Nonaka H."/>
            <person name="Shinoda Y."/>
            <person name="Ikenaga Y."/>
            <person name="Abe M."/>
            <person name="Naito K."/>
            <person name="Vertes A.A."/>
            <person name="Yukawa H."/>
        </authorList>
    </citation>
    <scope>NUCLEOTIDE SEQUENCE [LARGE SCALE GENOMIC DNA]</scope>
    <source>
        <strain evidence="4">NBRC 12016</strain>
    </source>
</reference>
<proteinExistence type="predicted"/>
<evidence type="ECO:0000313" key="3">
    <source>
        <dbReference type="EMBL" id="BAH07018.1"/>
    </source>
</evidence>
<dbReference type="InterPro" id="IPR008756">
    <property type="entry name" value="Peptidase_M56"/>
</dbReference>
<feature type="transmembrane region" description="Helical" evidence="1">
    <location>
        <begin position="40"/>
        <end position="56"/>
    </location>
</feature>
<feature type="transmembrane region" description="Helical" evidence="1">
    <location>
        <begin position="125"/>
        <end position="154"/>
    </location>
</feature>
<keyword evidence="1" id="KW-0812">Transmembrane</keyword>
<dbReference type="InterPro" id="IPR028994">
    <property type="entry name" value="Integrin_alpha_N"/>
</dbReference>
<protein>
    <recommendedName>
        <fullName evidence="2">Peptidase M56 domain-containing protein</fullName>
    </recommendedName>
</protein>
<dbReference type="InterPro" id="IPR052173">
    <property type="entry name" value="Beta-lactam_resp_regulator"/>
</dbReference>
<evidence type="ECO:0000259" key="2">
    <source>
        <dbReference type="Pfam" id="PF05569"/>
    </source>
</evidence>
<evidence type="ECO:0000256" key="1">
    <source>
        <dbReference type="SAM" id="Phobius"/>
    </source>
</evidence>
<name>B9E3E3_CLOK1</name>
<dbReference type="EMBL" id="AP009049">
    <property type="protein sequence ID" value="BAH07018.1"/>
    <property type="molecule type" value="Genomic_DNA"/>
</dbReference>